<protein>
    <recommendedName>
        <fullName evidence="3">Conserved oligomeric Golgi complex subunit 1</fullName>
    </recommendedName>
</protein>
<dbReference type="GO" id="GO:0006891">
    <property type="term" value="P:intra-Golgi vesicle-mediated transport"/>
    <property type="evidence" value="ECO:0007669"/>
    <property type="project" value="InterPro"/>
</dbReference>
<evidence type="ECO:0000256" key="4">
    <source>
        <dbReference type="ARBA" id="ARBA00022448"/>
    </source>
</evidence>
<reference evidence="9 10" key="1">
    <citation type="journal article" date="2018" name="BMC Genomics">
        <title>The genome of Naegleria lovaniensis, the basis for a comparative approach to unravel pathogenicity factors of the human pathogenic amoeba N. fowleri.</title>
        <authorList>
            <person name="Liechti N."/>
            <person name="Schurch N."/>
            <person name="Bruggmann R."/>
            <person name="Wittwer M."/>
        </authorList>
    </citation>
    <scope>NUCLEOTIDE SEQUENCE [LARGE SCALE GENOMIC DNA]</scope>
    <source>
        <strain evidence="9 10">ATCC 30569</strain>
    </source>
</reference>
<comment type="similarity">
    <text evidence="2">Belongs to the COG1 family.</text>
</comment>
<keyword evidence="10" id="KW-1185">Reference proteome</keyword>
<evidence type="ECO:0000313" key="10">
    <source>
        <dbReference type="Proteomes" id="UP000816034"/>
    </source>
</evidence>
<dbReference type="GO" id="GO:0015031">
    <property type="term" value="P:protein transport"/>
    <property type="evidence" value="ECO:0007669"/>
    <property type="project" value="UniProtKB-KW"/>
</dbReference>
<dbReference type="RefSeq" id="XP_044553897.1">
    <property type="nucleotide sequence ID" value="XM_044689370.1"/>
</dbReference>
<evidence type="ECO:0000256" key="7">
    <source>
        <dbReference type="ARBA" id="ARBA00023136"/>
    </source>
</evidence>
<dbReference type="PANTHER" id="PTHR31658">
    <property type="entry name" value="CONSERVED OLIGOMERIC GOLGI COMPLEX SUBUNIT 1"/>
    <property type="match status" value="1"/>
</dbReference>
<keyword evidence="4" id="KW-0813">Transport</keyword>
<dbReference type="GO" id="GO:0017119">
    <property type="term" value="C:Golgi transport complex"/>
    <property type="evidence" value="ECO:0007669"/>
    <property type="project" value="InterPro"/>
</dbReference>
<dbReference type="PANTHER" id="PTHR31658:SF0">
    <property type="entry name" value="CONSERVED OLIGOMERIC GOLGI COMPLEX SUBUNIT 1"/>
    <property type="match status" value="1"/>
</dbReference>
<evidence type="ECO:0000313" key="9">
    <source>
        <dbReference type="EMBL" id="KAG2392003.1"/>
    </source>
</evidence>
<evidence type="ECO:0000256" key="1">
    <source>
        <dbReference type="ARBA" id="ARBA00004395"/>
    </source>
</evidence>
<keyword evidence="5" id="KW-0653">Protein transport</keyword>
<dbReference type="GO" id="GO:0000139">
    <property type="term" value="C:Golgi membrane"/>
    <property type="evidence" value="ECO:0007669"/>
    <property type="project" value="UniProtKB-SubCell"/>
</dbReference>
<evidence type="ECO:0000256" key="8">
    <source>
        <dbReference type="SAM" id="MobiDB-lite"/>
    </source>
</evidence>
<organism evidence="9 10">
    <name type="scientific">Naegleria lovaniensis</name>
    <name type="common">Amoeba</name>
    <dbReference type="NCBI Taxonomy" id="51637"/>
    <lineage>
        <taxon>Eukaryota</taxon>
        <taxon>Discoba</taxon>
        <taxon>Heterolobosea</taxon>
        <taxon>Tetramitia</taxon>
        <taxon>Eutetramitia</taxon>
        <taxon>Vahlkampfiidae</taxon>
        <taxon>Naegleria</taxon>
    </lineage>
</organism>
<evidence type="ECO:0000256" key="5">
    <source>
        <dbReference type="ARBA" id="ARBA00022927"/>
    </source>
</evidence>
<keyword evidence="7" id="KW-0472">Membrane</keyword>
<evidence type="ECO:0000256" key="3">
    <source>
        <dbReference type="ARBA" id="ARBA00020978"/>
    </source>
</evidence>
<dbReference type="AlphaFoldDB" id="A0AA88KNE4"/>
<feature type="region of interest" description="Disordered" evidence="8">
    <location>
        <begin position="1"/>
        <end position="26"/>
    </location>
</feature>
<feature type="compositionally biased region" description="Low complexity" evidence="8">
    <location>
        <begin position="1034"/>
        <end position="1045"/>
    </location>
</feature>
<comment type="caution">
    <text evidence="9">The sequence shown here is derived from an EMBL/GenBank/DDBJ whole genome shotgun (WGS) entry which is preliminary data.</text>
</comment>
<keyword evidence="6" id="KW-0333">Golgi apparatus</keyword>
<evidence type="ECO:0000256" key="6">
    <source>
        <dbReference type="ARBA" id="ARBA00023034"/>
    </source>
</evidence>
<sequence length="1108" mass="127651">MVRTPTTPQRRASTAKQTPTTESSAAATLGSMSSYESMGDLFKKHAIKQIRRYKENIDEDISLKQNQLRDLVGERYKDIIEAADCMESIQQLCMASTNQFVEMTTLIDEYKNKSFETPSSQPMDNSAENINPKLQYKHLSQVIDWMLICVESNMFFYASICCIVIEKILNSNIARPIKSSVKIREFQRLKKKLIVNCKKAVRSQATDMNYIQCLLSLMLCEKQTDGEVLRSFLHERDLFIHEAARRNDDIPIRQKIQVIETVFDIFFDTIFISNNLFKCNGELLFLKQFLRKIMDVNFLSIATRMSLHGKQDHQFDLLSGEKTISTIYKGAFPKIFKQYAISSVESVMHNSFCSSDHGITIQNWIKEKVGHVHEFFTNMIYHTQNIHDLVTIKNKLREKIVDSATNEAEQRFPVILKSCCGFSPDFDNERAVRKLWKDMVINQIEPTSLWGLLNSSYTKKKHSLITSQFHSLIFNVDTTESISYTNIGEEIWKTPIIENDLLFDRFINNSRKNYFSSNPEDKTTFKSIITVHGTTKEVRRKVRNELFEDQLLPLCKDIFELIDDVQSTEEHTELQNLILNEYFQFFNNLAMSIQEAIRNPNTILRESSASLIEKQLYCARVLQSLRKLYIDLFLEIFTRLSLFGNSEDSFVSLMRKTKTQIANLKPKSKKAPLKDDMATNHIMKFLEIENRFGSVYLEAFEDWITKQSEHVVKQIQYELENDQQWNRPTRKELWQTFSNEKDGETFSLPFRTSYSVFNALHELAISIYSIGDFNIDKTVTDKLSEVTANRVFTTYIHWLESKIEDAKTLLNQQIEELNTSKTTLENSTTDKTQESYLNKIAEIDKQIEVLKEGPIPMEKIVCEEGFLQILFDVRYLAHVFFGSQLTYEKLVLKSPSSLDNNEKLFVKLGSLILDHIDPINWETFEKSFNISVLQCVNRNVLFTPNLCKTALLPLAKDQALFVGEAPSSPLASTSPPIGNTPIYSSSENDPSNAFFKLCKPEAITIHMLPIPKRELRMNYSHTSSHHMMDHLQDSTSYSHTTATSHHASDHHFPQEGGKTSVDTSSEPSAATTVFGSFFSSLISAQNQPQQKSETEKETPSRGFAFTWF</sequence>
<accession>A0AA88KNE4</accession>
<feature type="region of interest" description="Disordered" evidence="8">
    <location>
        <begin position="1084"/>
        <end position="1108"/>
    </location>
</feature>
<gene>
    <name evidence="9" type="ORF">C9374_013488</name>
</gene>
<dbReference type="EMBL" id="PYSW02000006">
    <property type="protein sequence ID" value="KAG2392003.1"/>
    <property type="molecule type" value="Genomic_DNA"/>
</dbReference>
<feature type="region of interest" description="Disordered" evidence="8">
    <location>
        <begin position="1034"/>
        <end position="1067"/>
    </location>
</feature>
<name>A0AA88KNE4_NAELO</name>
<evidence type="ECO:0000256" key="2">
    <source>
        <dbReference type="ARBA" id="ARBA00006653"/>
    </source>
</evidence>
<dbReference type="Proteomes" id="UP000816034">
    <property type="component" value="Unassembled WGS sequence"/>
</dbReference>
<dbReference type="InterPro" id="IPR033370">
    <property type="entry name" value="COG1"/>
</dbReference>
<dbReference type="Pfam" id="PF08700">
    <property type="entry name" value="VPS51_Exo84_N"/>
    <property type="match status" value="1"/>
</dbReference>
<dbReference type="GeneID" id="68105941"/>
<comment type="subcellular location">
    <subcellularLocation>
        <location evidence="1">Golgi apparatus membrane</location>
        <topology evidence="1">Peripheral membrane protein</topology>
    </subcellularLocation>
</comment>
<proteinExistence type="inferred from homology"/>